<accession>A0A8H7CIC7</accession>
<evidence type="ECO:0008006" key="3">
    <source>
        <dbReference type="Google" id="ProtNLM"/>
    </source>
</evidence>
<sequence>MELPQELVDAILYHIGDLSSLKSCSLVATTFAYSARRQIFEKIEISAFPLPSSNSTGRKFYELLSSSPHIAPLVKDLRIVLIQPNKLVENTPPSHEADSRELSLVLCYLINLTRISLLQNGSKLGGKFRSTKWDSMEDDLKTALVRVFSSSRLEAVHLRGFSIESPRQLLSLFSQAVSLKEMALSRLYFTQYEPWPESQPWRPQLRTLLVNDNYSSACCPYLMNPQICLEHVSTLTLVTTSVELRHKMIQATGVESLHLTVYDRIECTPDTFGANLRFIHSWSGEILDILGTIFETCPPNSPLEHILIDGRIDLQSRNYRNINATIEATVDRLCALRTIEIRTIPEHAILLHNGRRWFKLRYPR</sequence>
<dbReference type="SUPFAM" id="SSF52047">
    <property type="entry name" value="RNI-like"/>
    <property type="match status" value="1"/>
</dbReference>
<proteinExistence type="predicted"/>
<dbReference type="Proteomes" id="UP000623467">
    <property type="component" value="Unassembled WGS sequence"/>
</dbReference>
<organism evidence="1 2">
    <name type="scientific">Mycena sanguinolenta</name>
    <dbReference type="NCBI Taxonomy" id="230812"/>
    <lineage>
        <taxon>Eukaryota</taxon>
        <taxon>Fungi</taxon>
        <taxon>Dikarya</taxon>
        <taxon>Basidiomycota</taxon>
        <taxon>Agaricomycotina</taxon>
        <taxon>Agaricomycetes</taxon>
        <taxon>Agaricomycetidae</taxon>
        <taxon>Agaricales</taxon>
        <taxon>Marasmiineae</taxon>
        <taxon>Mycenaceae</taxon>
        <taxon>Mycena</taxon>
    </lineage>
</organism>
<comment type="caution">
    <text evidence="1">The sequence shown here is derived from an EMBL/GenBank/DDBJ whole genome shotgun (WGS) entry which is preliminary data.</text>
</comment>
<keyword evidence="2" id="KW-1185">Reference proteome</keyword>
<name>A0A8H7CIC7_9AGAR</name>
<evidence type="ECO:0000313" key="1">
    <source>
        <dbReference type="EMBL" id="KAF7338784.1"/>
    </source>
</evidence>
<dbReference type="EMBL" id="JACAZH010000032">
    <property type="protein sequence ID" value="KAF7338784.1"/>
    <property type="molecule type" value="Genomic_DNA"/>
</dbReference>
<dbReference type="AlphaFoldDB" id="A0A8H7CIC7"/>
<protein>
    <recommendedName>
        <fullName evidence="3">F-box domain-containing protein</fullName>
    </recommendedName>
</protein>
<reference evidence="1" key="1">
    <citation type="submission" date="2020-05" db="EMBL/GenBank/DDBJ databases">
        <title>Mycena genomes resolve the evolution of fungal bioluminescence.</title>
        <authorList>
            <person name="Tsai I.J."/>
        </authorList>
    </citation>
    <scope>NUCLEOTIDE SEQUENCE</scope>
    <source>
        <strain evidence="1">160909Yilan</strain>
    </source>
</reference>
<evidence type="ECO:0000313" key="2">
    <source>
        <dbReference type="Proteomes" id="UP000623467"/>
    </source>
</evidence>
<dbReference type="OrthoDB" id="2745898at2759"/>
<gene>
    <name evidence="1" type="ORF">MSAN_02200900</name>
</gene>